<dbReference type="PANTHER" id="PTHR24056">
    <property type="entry name" value="CELL DIVISION PROTEIN KINASE"/>
    <property type="match status" value="1"/>
</dbReference>
<dbReference type="GO" id="GO:0007346">
    <property type="term" value="P:regulation of mitotic cell cycle"/>
    <property type="evidence" value="ECO:0007669"/>
    <property type="project" value="TreeGrafter"/>
</dbReference>
<keyword evidence="15" id="KW-1185">Reference proteome</keyword>
<dbReference type="InterPro" id="IPR008271">
    <property type="entry name" value="Ser/Thr_kinase_AS"/>
</dbReference>
<protein>
    <recommendedName>
        <fullName evidence="2">cyclin-dependent kinase</fullName>
        <ecNumber evidence="2">2.7.11.22</ecNumber>
    </recommendedName>
</protein>
<evidence type="ECO:0000256" key="8">
    <source>
        <dbReference type="ARBA" id="ARBA00047811"/>
    </source>
</evidence>
<organism evidence="14 15">
    <name type="scientific">Sphaerosporella brunnea</name>
    <dbReference type="NCBI Taxonomy" id="1250544"/>
    <lineage>
        <taxon>Eukaryota</taxon>
        <taxon>Fungi</taxon>
        <taxon>Dikarya</taxon>
        <taxon>Ascomycota</taxon>
        <taxon>Pezizomycotina</taxon>
        <taxon>Pezizomycetes</taxon>
        <taxon>Pezizales</taxon>
        <taxon>Pyronemataceae</taxon>
        <taxon>Sphaerosporella</taxon>
    </lineage>
</organism>
<evidence type="ECO:0000256" key="9">
    <source>
        <dbReference type="ARBA" id="ARBA00048367"/>
    </source>
</evidence>
<dbReference type="SUPFAM" id="SSF56112">
    <property type="entry name" value="Protein kinase-like (PK-like)"/>
    <property type="match status" value="1"/>
</dbReference>
<feature type="region of interest" description="Disordered" evidence="12">
    <location>
        <begin position="233"/>
        <end position="255"/>
    </location>
</feature>
<evidence type="ECO:0000256" key="5">
    <source>
        <dbReference type="ARBA" id="ARBA00022741"/>
    </source>
</evidence>
<evidence type="ECO:0000313" key="14">
    <source>
        <dbReference type="EMBL" id="KAA8896894.1"/>
    </source>
</evidence>
<keyword evidence="3 11" id="KW-0723">Serine/threonine-protein kinase</keyword>
<name>A0A5J5ELN4_9PEZI</name>
<keyword evidence="7 10" id="KW-0067">ATP-binding</keyword>
<dbReference type="FunFam" id="1.10.510.10:FF:000624">
    <property type="entry name" value="Mitogen-activated protein kinase"/>
    <property type="match status" value="1"/>
</dbReference>
<evidence type="ECO:0000256" key="1">
    <source>
        <dbReference type="ARBA" id="ARBA00006485"/>
    </source>
</evidence>
<evidence type="ECO:0000256" key="11">
    <source>
        <dbReference type="RuleBase" id="RU000304"/>
    </source>
</evidence>
<evidence type="ECO:0000256" key="10">
    <source>
        <dbReference type="PROSITE-ProRule" id="PRU10141"/>
    </source>
</evidence>
<feature type="binding site" evidence="10">
    <location>
        <position position="32"/>
    </location>
    <ligand>
        <name>ATP</name>
        <dbReference type="ChEBI" id="CHEBI:30616"/>
    </ligand>
</feature>
<comment type="catalytic activity">
    <reaction evidence="8">
        <text>L-threonyl-[protein] + ATP = O-phospho-L-threonyl-[protein] + ADP + H(+)</text>
        <dbReference type="Rhea" id="RHEA:46608"/>
        <dbReference type="Rhea" id="RHEA-COMP:11060"/>
        <dbReference type="Rhea" id="RHEA-COMP:11605"/>
        <dbReference type="ChEBI" id="CHEBI:15378"/>
        <dbReference type="ChEBI" id="CHEBI:30013"/>
        <dbReference type="ChEBI" id="CHEBI:30616"/>
        <dbReference type="ChEBI" id="CHEBI:61977"/>
        <dbReference type="ChEBI" id="CHEBI:456216"/>
        <dbReference type="EC" id="2.7.11.22"/>
    </reaction>
</comment>
<dbReference type="InterPro" id="IPR050108">
    <property type="entry name" value="CDK"/>
</dbReference>
<evidence type="ECO:0000256" key="2">
    <source>
        <dbReference type="ARBA" id="ARBA00012425"/>
    </source>
</evidence>
<dbReference type="GO" id="GO:0005634">
    <property type="term" value="C:nucleus"/>
    <property type="evidence" value="ECO:0007669"/>
    <property type="project" value="TreeGrafter"/>
</dbReference>
<gene>
    <name evidence="14" type="ORF">FN846DRAFT_964634</name>
</gene>
<dbReference type="OrthoDB" id="1732493at2759"/>
<feature type="domain" description="Protein kinase" evidence="13">
    <location>
        <begin position="3"/>
        <end position="298"/>
    </location>
</feature>
<evidence type="ECO:0000256" key="12">
    <source>
        <dbReference type="SAM" id="MobiDB-lite"/>
    </source>
</evidence>
<evidence type="ECO:0000259" key="13">
    <source>
        <dbReference type="PROSITE" id="PS50011"/>
    </source>
</evidence>
<dbReference type="Gene3D" id="1.10.510.10">
    <property type="entry name" value="Transferase(Phosphotransferase) domain 1"/>
    <property type="match status" value="1"/>
</dbReference>
<comment type="caution">
    <text evidence="14">The sequence shown here is derived from an EMBL/GenBank/DDBJ whole genome shotgun (WGS) entry which is preliminary data.</text>
</comment>
<dbReference type="InterPro" id="IPR000719">
    <property type="entry name" value="Prot_kinase_dom"/>
</dbReference>
<dbReference type="Gene3D" id="3.30.200.20">
    <property type="entry name" value="Phosphorylase Kinase, domain 1"/>
    <property type="match status" value="1"/>
</dbReference>
<dbReference type="PROSITE" id="PS00108">
    <property type="entry name" value="PROTEIN_KINASE_ST"/>
    <property type="match status" value="1"/>
</dbReference>
<keyword evidence="5 10" id="KW-0547">Nucleotide-binding</keyword>
<comment type="catalytic activity">
    <reaction evidence="9">
        <text>L-seryl-[protein] + ATP = O-phospho-L-seryl-[protein] + ADP + H(+)</text>
        <dbReference type="Rhea" id="RHEA:17989"/>
        <dbReference type="Rhea" id="RHEA-COMP:9863"/>
        <dbReference type="Rhea" id="RHEA-COMP:11604"/>
        <dbReference type="ChEBI" id="CHEBI:15378"/>
        <dbReference type="ChEBI" id="CHEBI:29999"/>
        <dbReference type="ChEBI" id="CHEBI:30616"/>
        <dbReference type="ChEBI" id="CHEBI:83421"/>
        <dbReference type="ChEBI" id="CHEBI:456216"/>
        <dbReference type="EC" id="2.7.11.22"/>
    </reaction>
</comment>
<dbReference type="EC" id="2.7.11.22" evidence="2"/>
<reference evidence="14 15" key="1">
    <citation type="submission" date="2019-09" db="EMBL/GenBank/DDBJ databases">
        <title>Draft genome of the ectomycorrhizal ascomycete Sphaerosporella brunnea.</title>
        <authorList>
            <consortium name="DOE Joint Genome Institute"/>
            <person name="Benucci G.M."/>
            <person name="Marozzi G."/>
            <person name="Antonielli L."/>
            <person name="Sanchez S."/>
            <person name="Marco P."/>
            <person name="Wang X."/>
            <person name="Falini L.B."/>
            <person name="Barry K."/>
            <person name="Haridas S."/>
            <person name="Lipzen A."/>
            <person name="Labutti K."/>
            <person name="Grigoriev I.V."/>
            <person name="Murat C."/>
            <person name="Martin F."/>
            <person name="Albertini E."/>
            <person name="Donnini D."/>
            <person name="Bonito G."/>
        </authorList>
    </citation>
    <scope>NUCLEOTIDE SEQUENCE [LARGE SCALE GENOMIC DNA]</scope>
    <source>
        <strain evidence="14 15">Sb_GMNB300</strain>
    </source>
</reference>
<dbReference type="GO" id="GO:0004693">
    <property type="term" value="F:cyclin-dependent protein serine/threonine kinase activity"/>
    <property type="evidence" value="ECO:0007669"/>
    <property type="project" value="UniProtKB-EC"/>
</dbReference>
<dbReference type="InterPro" id="IPR011009">
    <property type="entry name" value="Kinase-like_dom_sf"/>
</dbReference>
<keyword evidence="4" id="KW-0808">Transferase</keyword>
<dbReference type="PROSITE" id="PS50011">
    <property type="entry name" value="PROTEIN_KINASE_DOM"/>
    <property type="match status" value="1"/>
</dbReference>
<dbReference type="PANTHER" id="PTHR24056:SF508">
    <property type="entry name" value="CYCLIN-DEPENDENT KINASE 10"/>
    <property type="match status" value="1"/>
</dbReference>
<proteinExistence type="inferred from homology"/>
<dbReference type="InterPro" id="IPR017441">
    <property type="entry name" value="Protein_kinase_ATP_BS"/>
</dbReference>
<dbReference type="PROSITE" id="PS00107">
    <property type="entry name" value="PROTEIN_KINASE_ATP"/>
    <property type="match status" value="1"/>
</dbReference>
<keyword evidence="6 14" id="KW-0418">Kinase</keyword>
<evidence type="ECO:0000313" key="15">
    <source>
        <dbReference type="Proteomes" id="UP000326924"/>
    </source>
</evidence>
<dbReference type="Pfam" id="PF00069">
    <property type="entry name" value="Pkinase"/>
    <property type="match status" value="1"/>
</dbReference>
<dbReference type="GO" id="GO:0005524">
    <property type="term" value="F:ATP binding"/>
    <property type="evidence" value="ECO:0007669"/>
    <property type="project" value="UniProtKB-UniRule"/>
</dbReference>
<sequence length="356" mass="40189">MDFEKLNRLGEGTYGVVHRSLDRRNNTIVALKQVRVFENDRGNGIPITALREISILKSLRHINIISVLDVAVSRTDLDDVYMVEEYAEQDLANLLDHAKVRFSESEVKCLMKQLLEGLEYLHRHDIVHRDIKMSNLLLTRSGILKLADFGLAREWSARPLTPGVVTVWYRSPELLLSATRYTSAVDMWAAGCIMGELLTCAPLLPGETELQQWALISALLGVPSDRIWPRMRSLPGLPDENGRPRPPPIPRSTNSNINMLETKLAGQKKECINLVNELLTYDPEMRPSAGRALKHPYFVREQPGPCAPEMIQTFPEIRNVPGAPAGTVEMKRGNEVGDYVFDFGEGASEKKRRRKR</sequence>
<dbReference type="Proteomes" id="UP000326924">
    <property type="component" value="Unassembled WGS sequence"/>
</dbReference>
<dbReference type="EMBL" id="VXIS01000206">
    <property type="protein sequence ID" value="KAA8896894.1"/>
    <property type="molecule type" value="Genomic_DNA"/>
</dbReference>
<evidence type="ECO:0000256" key="6">
    <source>
        <dbReference type="ARBA" id="ARBA00022777"/>
    </source>
</evidence>
<comment type="similarity">
    <text evidence="1">Belongs to the protein kinase superfamily. CMGC Ser/Thr protein kinase family. CDC2/CDKX subfamily.</text>
</comment>
<dbReference type="SMART" id="SM00220">
    <property type="entry name" value="S_TKc"/>
    <property type="match status" value="1"/>
</dbReference>
<evidence type="ECO:0000256" key="4">
    <source>
        <dbReference type="ARBA" id="ARBA00022679"/>
    </source>
</evidence>
<dbReference type="InParanoid" id="A0A5J5ELN4"/>
<accession>A0A5J5ELN4</accession>
<evidence type="ECO:0000256" key="7">
    <source>
        <dbReference type="ARBA" id="ARBA00022840"/>
    </source>
</evidence>
<evidence type="ECO:0000256" key="3">
    <source>
        <dbReference type="ARBA" id="ARBA00022527"/>
    </source>
</evidence>
<dbReference type="AlphaFoldDB" id="A0A5J5ELN4"/>